<dbReference type="InterPro" id="IPR038081">
    <property type="entry name" value="CalX-like_sf"/>
</dbReference>
<proteinExistence type="predicted"/>
<reference evidence="2 3" key="1">
    <citation type="submission" date="2017-09" db="EMBL/GenBank/DDBJ databases">
        <title>Genomics of the genus Arcobacter.</title>
        <authorList>
            <person name="Perez-Cataluna A."/>
            <person name="Figueras M.J."/>
            <person name="Salas-Masso N."/>
        </authorList>
    </citation>
    <scope>NUCLEOTIDE SEQUENCE [LARGE SCALE GENOMIC DNA]</scope>
    <source>
        <strain evidence="2 3">CECT 7834</strain>
    </source>
</reference>
<gene>
    <name evidence="2" type="ORF">CP963_14285</name>
</gene>
<evidence type="ECO:0000259" key="1">
    <source>
        <dbReference type="Pfam" id="PF20579"/>
    </source>
</evidence>
<organism evidence="2 3">
    <name type="scientific">Arcobacter cloacae</name>
    <dbReference type="NCBI Taxonomy" id="1054034"/>
    <lineage>
        <taxon>Bacteria</taxon>
        <taxon>Pseudomonadati</taxon>
        <taxon>Campylobacterota</taxon>
        <taxon>Epsilonproteobacteria</taxon>
        <taxon>Campylobacterales</taxon>
        <taxon>Arcobacteraceae</taxon>
        <taxon>Arcobacter</taxon>
    </lineage>
</organism>
<dbReference type="EMBL" id="NXII01000108">
    <property type="protein sequence ID" value="RXI35182.1"/>
    <property type="molecule type" value="Genomic_DNA"/>
</dbReference>
<feature type="domain" description="LapA adhesin" evidence="1">
    <location>
        <begin position="2"/>
        <end position="106"/>
    </location>
</feature>
<name>A0AA94FAC6_9BACT</name>
<evidence type="ECO:0000313" key="2">
    <source>
        <dbReference type="EMBL" id="RXI35182.1"/>
    </source>
</evidence>
<protein>
    <recommendedName>
        <fullName evidence="1">LapA adhesin domain-containing protein</fullName>
    </recommendedName>
</protein>
<sequence length="117" mass="12507">AVTEGESATYKVTLTDDAGNPVIAVKDMDGTLSNTYTTESEDDITETVSVTIPAGSSEAPVSVKTIDDVYAEVTEEFTIEINTVSNQDQFKNVTVDKTPVVTKITDETDPDTPTDPD</sequence>
<dbReference type="Proteomes" id="UP000290378">
    <property type="component" value="Unassembled WGS sequence"/>
</dbReference>
<comment type="caution">
    <text evidence="2">The sequence shown here is derived from an EMBL/GenBank/DDBJ whole genome shotgun (WGS) entry which is preliminary data.</text>
</comment>
<dbReference type="InterPro" id="IPR046779">
    <property type="entry name" value="LapA_adhesin_dom"/>
</dbReference>
<feature type="non-terminal residue" evidence="2">
    <location>
        <position position="1"/>
    </location>
</feature>
<dbReference type="Pfam" id="PF20579">
    <property type="entry name" value="LapA"/>
    <property type="match status" value="1"/>
</dbReference>
<dbReference type="RefSeq" id="WP_164970476.1">
    <property type="nucleotide sequence ID" value="NZ_NXII01000108.1"/>
</dbReference>
<accession>A0AA94FAC6</accession>
<keyword evidence="3" id="KW-1185">Reference proteome</keyword>
<dbReference type="Gene3D" id="2.60.40.2030">
    <property type="match status" value="1"/>
</dbReference>
<evidence type="ECO:0000313" key="3">
    <source>
        <dbReference type="Proteomes" id="UP000290378"/>
    </source>
</evidence>
<dbReference type="AlphaFoldDB" id="A0AA94FAC6"/>
<dbReference type="SUPFAM" id="SSF141072">
    <property type="entry name" value="CalX-like"/>
    <property type="match status" value="1"/>
</dbReference>